<reference evidence="1" key="1">
    <citation type="journal article" date="2013" name="Genome Biol.">
        <title>Reference genomes and transcriptomes of Nicotiana sylvestris and Nicotiana tomentosiformis.</title>
        <authorList>
            <person name="Sierro N."/>
            <person name="Battey J.N."/>
            <person name="Ouadi S."/>
            <person name="Bovet L."/>
            <person name="Goepfert S."/>
            <person name="Bakaher N."/>
            <person name="Peitsch M.C."/>
            <person name="Ivanov N.V."/>
        </authorList>
    </citation>
    <scope>NUCLEOTIDE SEQUENCE [LARGE SCALE GENOMIC DNA]</scope>
</reference>
<evidence type="ECO:0000313" key="1">
    <source>
        <dbReference type="Proteomes" id="UP000189701"/>
    </source>
</evidence>
<accession>A0A1U7WX63</accession>
<dbReference type="AlphaFoldDB" id="A0A1U7WX63"/>
<dbReference type="Proteomes" id="UP000189701">
    <property type="component" value="Unplaced"/>
</dbReference>
<organism evidence="1 2">
    <name type="scientific">Nicotiana sylvestris</name>
    <name type="common">Wood tobacco</name>
    <name type="synonym">South American tobacco</name>
    <dbReference type="NCBI Taxonomy" id="4096"/>
    <lineage>
        <taxon>Eukaryota</taxon>
        <taxon>Viridiplantae</taxon>
        <taxon>Streptophyta</taxon>
        <taxon>Embryophyta</taxon>
        <taxon>Tracheophyta</taxon>
        <taxon>Spermatophyta</taxon>
        <taxon>Magnoliopsida</taxon>
        <taxon>eudicotyledons</taxon>
        <taxon>Gunneridae</taxon>
        <taxon>Pentapetalae</taxon>
        <taxon>asterids</taxon>
        <taxon>lamiids</taxon>
        <taxon>Solanales</taxon>
        <taxon>Solanaceae</taxon>
        <taxon>Nicotianoideae</taxon>
        <taxon>Nicotianeae</taxon>
        <taxon>Nicotiana</taxon>
    </lineage>
</organism>
<evidence type="ECO:0000313" key="2">
    <source>
        <dbReference type="RefSeq" id="XP_009781896.1"/>
    </source>
</evidence>
<keyword evidence="1" id="KW-1185">Reference proteome</keyword>
<sequence>MREVMEKAGKVIVKFHIWNIQDLFGLRTRICRNRYMGRKLDKEREKYHDCHHRDHHMNRNDKKERERIKIEMKKIIIKFEILTSTERSDHCYRESKVLMSS</sequence>
<reference evidence="2" key="2">
    <citation type="submission" date="2025-08" db="UniProtKB">
        <authorList>
            <consortium name="RefSeq"/>
        </authorList>
    </citation>
    <scope>IDENTIFICATION</scope>
    <source>
        <tissue evidence="2">Leaf</tissue>
    </source>
</reference>
<dbReference type="RefSeq" id="XP_009781896.1">
    <property type="nucleotide sequence ID" value="XM_009783594.1"/>
</dbReference>
<gene>
    <name evidence="2" type="primary">LOC104230717</name>
</gene>
<proteinExistence type="predicted"/>
<name>A0A1U7WX63_NICSY</name>
<protein>
    <submittedName>
        <fullName evidence="2">Uncharacterized protein LOC104230717</fullName>
    </submittedName>
</protein>